<name>A0A640MZG9_BACAN</name>
<organism evidence="1">
    <name type="scientific">Bacillus anthracis</name>
    <name type="common">anthrax bacterium</name>
    <dbReference type="NCBI Taxonomy" id="1392"/>
    <lineage>
        <taxon>Bacteria</taxon>
        <taxon>Bacillati</taxon>
        <taxon>Bacillota</taxon>
        <taxon>Bacilli</taxon>
        <taxon>Bacillales</taxon>
        <taxon>Bacillaceae</taxon>
        <taxon>Bacillus</taxon>
        <taxon>Bacillus cereus group</taxon>
    </lineage>
</organism>
<reference evidence="1" key="1">
    <citation type="submission" date="2019-12" db="EMBL/GenBank/DDBJ databases">
        <title>Epidemiological and comparative genomic analysis of Bacillus anthracis isolated from northern Vietnam.</title>
        <authorList>
            <person name="Hoang T.T.H."/>
            <person name="Dang D.A."/>
            <person name="Pham M.H."/>
            <person name="Luong M.H."/>
            <person name="Tran N.D."/>
            <person name="Nguyen T.H."/>
            <person name="Nguyen T.T."/>
            <person name="Inoue S."/>
            <person name="Morikawa S."/>
            <person name="Okutani A."/>
        </authorList>
    </citation>
    <scope>NUCLEOTIDE SEQUENCE</scope>
    <source>
        <strain evidence="1">LamDB</strain>
    </source>
</reference>
<reference evidence="1" key="2">
    <citation type="submission" date="2019-12" db="EMBL/GenBank/DDBJ databases">
        <authorList>
            <person name="Hoang T.H.H."/>
            <person name="Okutani A."/>
        </authorList>
    </citation>
    <scope>NUCLEOTIDE SEQUENCE</scope>
    <source>
        <strain evidence="1">LamDB</strain>
    </source>
</reference>
<dbReference type="EMBL" id="BLEX01000010">
    <property type="protein sequence ID" value="GEU18779.1"/>
    <property type="molecule type" value="Genomic_DNA"/>
</dbReference>
<protein>
    <submittedName>
        <fullName evidence="1">Uncharacterized protein</fullName>
    </submittedName>
</protein>
<gene>
    <name evidence="1" type="ORF">LamDB_48390</name>
</gene>
<accession>A0A640MZG9</accession>
<comment type="caution">
    <text evidence="1">The sequence shown here is derived from an EMBL/GenBank/DDBJ whole genome shotgun (WGS) entry which is preliminary data.</text>
</comment>
<dbReference type="AlphaFoldDB" id="A0A640MZG9"/>
<evidence type="ECO:0000313" key="1">
    <source>
        <dbReference type="EMBL" id="GEU18779.1"/>
    </source>
</evidence>
<sequence length="55" mass="6630">MEILNYKINYEYDSDLYTVTAKTNKGRTFTYTFSENHTLKEIRYTLEEIAKQLDI</sequence>
<proteinExistence type="predicted"/>